<evidence type="ECO:0000259" key="2">
    <source>
        <dbReference type="PROSITE" id="PS00463"/>
    </source>
</evidence>
<evidence type="ECO:0000256" key="1">
    <source>
        <dbReference type="SAM" id="MobiDB-lite"/>
    </source>
</evidence>
<protein>
    <submittedName>
        <fullName evidence="3">Zn(II)2Cys6 transcription factor</fullName>
    </submittedName>
</protein>
<feature type="compositionally biased region" description="Basic residues" evidence="1">
    <location>
        <begin position="212"/>
        <end position="224"/>
    </location>
</feature>
<dbReference type="SUPFAM" id="SSF57701">
    <property type="entry name" value="Zn2/Cys6 DNA-binding domain"/>
    <property type="match status" value="1"/>
</dbReference>
<organism evidence="3 4">
    <name type="scientific">Phanerochaete sordida</name>
    <dbReference type="NCBI Taxonomy" id="48140"/>
    <lineage>
        <taxon>Eukaryota</taxon>
        <taxon>Fungi</taxon>
        <taxon>Dikarya</taxon>
        <taxon>Basidiomycota</taxon>
        <taxon>Agaricomycotina</taxon>
        <taxon>Agaricomycetes</taxon>
        <taxon>Polyporales</taxon>
        <taxon>Phanerochaetaceae</taxon>
        <taxon>Phanerochaete</taxon>
    </lineage>
</organism>
<evidence type="ECO:0000313" key="4">
    <source>
        <dbReference type="Proteomes" id="UP000703269"/>
    </source>
</evidence>
<gene>
    <name evidence="3" type="ORF">PsYK624_061970</name>
</gene>
<name>A0A9P3G932_9APHY</name>
<dbReference type="GO" id="GO:0000981">
    <property type="term" value="F:DNA-binding transcription factor activity, RNA polymerase II-specific"/>
    <property type="evidence" value="ECO:0007669"/>
    <property type="project" value="InterPro"/>
</dbReference>
<dbReference type="InterPro" id="IPR001138">
    <property type="entry name" value="Zn2Cys6_DnaBD"/>
</dbReference>
<feature type="domain" description="Zn(2)-C6 fungal-type" evidence="2">
    <location>
        <begin position="253"/>
        <end position="284"/>
    </location>
</feature>
<proteinExistence type="predicted"/>
<keyword evidence="4" id="KW-1185">Reference proteome</keyword>
<dbReference type="PROSITE" id="PS00463">
    <property type="entry name" value="ZN2_CY6_FUNGAL_1"/>
    <property type="match status" value="1"/>
</dbReference>
<dbReference type="SMART" id="SM00066">
    <property type="entry name" value="GAL4"/>
    <property type="match status" value="1"/>
</dbReference>
<dbReference type="Proteomes" id="UP000703269">
    <property type="component" value="Unassembled WGS sequence"/>
</dbReference>
<feature type="region of interest" description="Disordered" evidence="1">
    <location>
        <begin position="175"/>
        <end position="248"/>
    </location>
</feature>
<feature type="compositionally biased region" description="Low complexity" evidence="1">
    <location>
        <begin position="225"/>
        <end position="236"/>
    </location>
</feature>
<feature type="compositionally biased region" description="Basic and acidic residues" evidence="1">
    <location>
        <begin position="193"/>
        <end position="208"/>
    </location>
</feature>
<comment type="caution">
    <text evidence="3">The sequence shown here is derived from an EMBL/GenBank/DDBJ whole genome shotgun (WGS) entry which is preliminary data.</text>
</comment>
<reference evidence="3 4" key="1">
    <citation type="submission" date="2021-08" db="EMBL/GenBank/DDBJ databases">
        <title>Draft Genome Sequence of Phanerochaete sordida strain YK-624.</title>
        <authorList>
            <person name="Mori T."/>
            <person name="Dohra H."/>
            <person name="Suzuki T."/>
            <person name="Kawagishi H."/>
            <person name="Hirai H."/>
        </authorList>
    </citation>
    <scope>NUCLEOTIDE SEQUENCE [LARGE SCALE GENOMIC DNA]</scope>
    <source>
        <strain evidence="3 4">YK-624</strain>
    </source>
</reference>
<dbReference type="AlphaFoldDB" id="A0A9P3G932"/>
<dbReference type="GO" id="GO:0008270">
    <property type="term" value="F:zinc ion binding"/>
    <property type="evidence" value="ECO:0007669"/>
    <property type="project" value="InterPro"/>
</dbReference>
<dbReference type="EMBL" id="BPQB01000015">
    <property type="protein sequence ID" value="GJE90074.1"/>
    <property type="molecule type" value="Genomic_DNA"/>
</dbReference>
<sequence>MEYDPAAPYYHFTYEPAAAEGAAEEAGGGAAVDFGLSTGDQQLVFPDASFDFSGLSAGAGLLGDAFPVDEPWLPIEDASYGAQRPSLLGGISGSMPWDVIWPPEPPHTDETRPWQPYLPQTPLELPYTPSTAPMAAPYQSGSALYAGWQDFYTTMPPLPPPPVVVPSQRTLPALTIPPYYDDGPVTASSYSTDAERTPERDVESDPEYHATPTKRRRPSTRRKGTNGPKARSPAAKAPRRGRRRLSETQAESACFRCHDLHRKCERVPDATRCSACIKKNIQLCVFPLQSNRGKRPPRKL</sequence>
<accession>A0A9P3G932</accession>
<evidence type="ECO:0000313" key="3">
    <source>
        <dbReference type="EMBL" id="GJE90074.1"/>
    </source>
</evidence>
<dbReference type="InterPro" id="IPR036864">
    <property type="entry name" value="Zn2-C6_fun-type_DNA-bd_sf"/>
</dbReference>
<dbReference type="CDD" id="cd00067">
    <property type="entry name" value="GAL4"/>
    <property type="match status" value="1"/>
</dbReference>